<dbReference type="Pfam" id="PF18701">
    <property type="entry name" value="DUF5641"/>
    <property type="match status" value="1"/>
</dbReference>
<dbReference type="EnsemblMetazoa" id="G34178.1">
    <property type="protein sequence ID" value="G34178.1:cds"/>
    <property type="gene ID" value="G34178"/>
</dbReference>
<dbReference type="Proteomes" id="UP000005408">
    <property type="component" value="Unassembled WGS sequence"/>
</dbReference>
<dbReference type="PANTHER" id="PTHR47331:SF6">
    <property type="entry name" value="DOUBLECORTIN DOMAIN-CONTAINING PROTEIN"/>
    <property type="match status" value="1"/>
</dbReference>
<keyword evidence="3" id="KW-1185">Reference proteome</keyword>
<organism evidence="2 3">
    <name type="scientific">Magallana gigas</name>
    <name type="common">Pacific oyster</name>
    <name type="synonym">Crassostrea gigas</name>
    <dbReference type="NCBI Taxonomy" id="29159"/>
    <lineage>
        <taxon>Eukaryota</taxon>
        <taxon>Metazoa</taxon>
        <taxon>Spiralia</taxon>
        <taxon>Lophotrochozoa</taxon>
        <taxon>Mollusca</taxon>
        <taxon>Bivalvia</taxon>
        <taxon>Autobranchia</taxon>
        <taxon>Pteriomorphia</taxon>
        <taxon>Ostreida</taxon>
        <taxon>Ostreoidea</taxon>
        <taxon>Ostreidae</taxon>
        <taxon>Magallana</taxon>
    </lineage>
</organism>
<sequence length="336" mass="38219">RLISEGAVRSGGFWITGCKTLVNSVIHKCVTCRKLRGKLEHQRMSDLPADRLTPGPPFSAVGVDVFGPWTVAARKTRGGLSHNKRWAVLFTCLTSRAIHIEVIEEMSSSSFINALRRFVSLRGPVKEMRSDRGTNFLGALDAIQADAVYTEKRPIRDYLRNNRITWTFNPPHASHRGGSWERMIGISRKILDAMLLNPNAKQLSHEVLCTFMCEVCAIVNSRPICSLSCDPDSPYVISPSMLLTQKGFTDIPPQICGDIKEIYKAQWKHVQHLSDTFWKRWKDGYLQNLQARRKWCEERPDVKEGDVVLLRDKELHRGQWPMGLIVKISKVATIRK</sequence>
<dbReference type="Gene3D" id="3.30.420.10">
    <property type="entry name" value="Ribonuclease H-like superfamily/Ribonuclease H"/>
    <property type="match status" value="1"/>
</dbReference>
<dbReference type="InterPro" id="IPR012337">
    <property type="entry name" value="RNaseH-like_sf"/>
</dbReference>
<dbReference type="GO" id="GO:0015074">
    <property type="term" value="P:DNA integration"/>
    <property type="evidence" value="ECO:0007669"/>
    <property type="project" value="InterPro"/>
</dbReference>
<proteinExistence type="predicted"/>
<reference evidence="2" key="1">
    <citation type="submission" date="2022-08" db="UniProtKB">
        <authorList>
            <consortium name="EnsemblMetazoa"/>
        </authorList>
    </citation>
    <scope>IDENTIFICATION</scope>
    <source>
        <strain evidence="2">05x7-T-G4-1.051#20</strain>
    </source>
</reference>
<evidence type="ECO:0000259" key="1">
    <source>
        <dbReference type="PROSITE" id="PS50994"/>
    </source>
</evidence>
<protein>
    <recommendedName>
        <fullName evidence="1">Integrase catalytic domain-containing protein</fullName>
    </recommendedName>
</protein>
<feature type="domain" description="Integrase catalytic" evidence="1">
    <location>
        <begin position="52"/>
        <end position="242"/>
    </location>
</feature>
<dbReference type="PANTHER" id="PTHR47331">
    <property type="entry name" value="PHD-TYPE DOMAIN-CONTAINING PROTEIN"/>
    <property type="match status" value="1"/>
</dbReference>
<dbReference type="PROSITE" id="PS50994">
    <property type="entry name" value="INTEGRASE"/>
    <property type="match status" value="1"/>
</dbReference>
<name>A0A8W8MHG6_MAGGI</name>
<evidence type="ECO:0000313" key="2">
    <source>
        <dbReference type="EnsemblMetazoa" id="G34178.1:cds"/>
    </source>
</evidence>
<dbReference type="GO" id="GO:0003676">
    <property type="term" value="F:nucleic acid binding"/>
    <property type="evidence" value="ECO:0007669"/>
    <property type="project" value="InterPro"/>
</dbReference>
<dbReference type="InterPro" id="IPR036397">
    <property type="entry name" value="RNaseH_sf"/>
</dbReference>
<evidence type="ECO:0000313" key="3">
    <source>
        <dbReference type="Proteomes" id="UP000005408"/>
    </source>
</evidence>
<dbReference type="InterPro" id="IPR001584">
    <property type="entry name" value="Integrase_cat-core"/>
</dbReference>
<dbReference type="SUPFAM" id="SSF53098">
    <property type="entry name" value="Ribonuclease H-like"/>
    <property type="match status" value="1"/>
</dbReference>
<accession>A0A8W8MHG6</accession>
<dbReference type="AlphaFoldDB" id="A0A8W8MHG6"/>
<dbReference type="InterPro" id="IPR040676">
    <property type="entry name" value="DUF5641"/>
</dbReference>